<organism evidence="3 4">
    <name type="scientific">Pochonia chlamydosporia 170</name>
    <dbReference type="NCBI Taxonomy" id="1380566"/>
    <lineage>
        <taxon>Eukaryota</taxon>
        <taxon>Fungi</taxon>
        <taxon>Dikarya</taxon>
        <taxon>Ascomycota</taxon>
        <taxon>Pezizomycotina</taxon>
        <taxon>Sordariomycetes</taxon>
        <taxon>Hypocreomycetidae</taxon>
        <taxon>Hypocreales</taxon>
        <taxon>Clavicipitaceae</taxon>
        <taxon>Pochonia</taxon>
    </lineage>
</organism>
<evidence type="ECO:0000256" key="1">
    <source>
        <dbReference type="SAM" id="MobiDB-lite"/>
    </source>
</evidence>
<comment type="caution">
    <text evidence="3">The sequence shown here is derived from an EMBL/GenBank/DDBJ whole genome shotgun (WGS) entry which is preliminary data.</text>
</comment>
<dbReference type="OrthoDB" id="4925544at2759"/>
<dbReference type="Proteomes" id="UP000078397">
    <property type="component" value="Unassembled WGS sequence"/>
</dbReference>
<feature type="region of interest" description="Disordered" evidence="1">
    <location>
        <begin position="82"/>
        <end position="112"/>
    </location>
</feature>
<reference evidence="3 4" key="1">
    <citation type="journal article" date="2016" name="PLoS Pathog.">
        <title>Biosynthesis of antibiotic leucinostatins in bio-control fungus Purpureocillium lilacinum and their inhibition on phytophthora revealed by genome mining.</title>
        <authorList>
            <person name="Wang G."/>
            <person name="Liu Z."/>
            <person name="Lin R."/>
            <person name="Li E."/>
            <person name="Mao Z."/>
            <person name="Ling J."/>
            <person name="Yang Y."/>
            <person name="Yin W.B."/>
            <person name="Xie B."/>
        </authorList>
    </citation>
    <scope>NUCLEOTIDE SEQUENCE [LARGE SCALE GENOMIC DNA]</scope>
    <source>
        <strain evidence="3">170</strain>
    </source>
</reference>
<accession>A0A179FN71</accession>
<evidence type="ECO:0000313" key="3">
    <source>
        <dbReference type="EMBL" id="OAQ66738.1"/>
    </source>
</evidence>
<dbReference type="AlphaFoldDB" id="A0A179FN71"/>
<keyword evidence="4" id="KW-1185">Reference proteome</keyword>
<keyword evidence="2" id="KW-1133">Transmembrane helix</keyword>
<protein>
    <submittedName>
        <fullName evidence="3">Uncharacterized protein</fullName>
    </submittedName>
</protein>
<feature type="region of interest" description="Disordered" evidence="1">
    <location>
        <begin position="19"/>
        <end position="51"/>
    </location>
</feature>
<dbReference type="GeneID" id="28850991"/>
<keyword evidence="2" id="KW-0472">Membrane</keyword>
<name>A0A179FN71_METCM</name>
<proteinExistence type="predicted"/>
<keyword evidence="2" id="KW-0812">Transmembrane</keyword>
<dbReference type="EMBL" id="LSBJ02000004">
    <property type="protein sequence ID" value="OAQ66738.1"/>
    <property type="molecule type" value="Genomic_DNA"/>
</dbReference>
<gene>
    <name evidence="3" type="ORF">VFPPC_08260</name>
</gene>
<dbReference type="RefSeq" id="XP_018143825.1">
    <property type="nucleotide sequence ID" value="XM_018286997.1"/>
</dbReference>
<sequence>MRVTTPTEDSALAESTFELINGTDVESHDENENYTESISESVGSLDFHRPDDVQSLAGTEHTLDDESLVDEEVDILSHSVAQNESTGVHNDESELAQQASDGSESEEEARSRCSLEYTQQSLKTPSILTPEASKIIGKALETTNKVGTPHENYRYWMAVAKEGMLRTWECATVATTAALPGLVFAVAFSLLISMLYPSTVEFNQPAETIVTSTITATTTPAVVYTKQTTATSSAAKQTTSAKGMGLIPVNDQESDEWLFGSKKPEVQFSPLGHGAIMVHVASDVKRTWLKKKKNCVSVTASRSGEAVEMEFYPSDDGFLIQFPKREARGVVKLLLEATCRPAVTKAVKVHFGKGIMEEAYEMTKNLAHDLSEFVPVAAQEAERCLVGAKKSIGAVSDTVASGVVTVSDSLMGRMKMSSAKIHNLLENLPSWSVKYAEDVVNKVPQSLGAMYKQASEAVKSHRHVKVDIQDGILDAQLYFLKTRISAKMWWLKVTRQTTEHEEYGEKAKAFVANKRREGRNQIRKSFRDANDQRQVRFGRPKRSRCKQNNRKGRDIHVCKMEA</sequence>
<evidence type="ECO:0000256" key="2">
    <source>
        <dbReference type="SAM" id="Phobius"/>
    </source>
</evidence>
<evidence type="ECO:0000313" key="4">
    <source>
        <dbReference type="Proteomes" id="UP000078397"/>
    </source>
</evidence>
<dbReference type="KEGG" id="pchm:VFPPC_08260"/>
<feature type="transmembrane region" description="Helical" evidence="2">
    <location>
        <begin position="171"/>
        <end position="196"/>
    </location>
</feature>
<dbReference type="STRING" id="1380566.A0A179FN71"/>